<keyword evidence="1" id="KW-0472">Membrane</keyword>
<proteinExistence type="predicted"/>
<dbReference type="RefSeq" id="WP_213535307.1">
    <property type="nucleotide sequence ID" value="NZ_BOVQ01000004.1"/>
</dbReference>
<sequence>MKVGWNSIFTSVVTLIVTAVVNWFVTTHTINRKQAEIDKQKKLLIFIMKREQIAYCHCMANYLDLSISEKFVHMAGPEMQVSSDKDIEGLKKIFTRLMNLSGSLGSNTLRSQIYLDNDLYMEVHSFTSIVQQACSGIVSGMKELELVEELMFSMYEDRFPTKKEMEKYEYFRKEINKLNFEAYCDTLSRYTNELTNIKMEIRRNLIKSEY</sequence>
<feature type="transmembrane region" description="Helical" evidence="1">
    <location>
        <begin position="6"/>
        <end position="25"/>
    </location>
</feature>
<evidence type="ECO:0000313" key="3">
    <source>
        <dbReference type="Proteomes" id="UP001595987"/>
    </source>
</evidence>
<dbReference type="Proteomes" id="UP001595987">
    <property type="component" value="Unassembled WGS sequence"/>
</dbReference>
<keyword evidence="1" id="KW-1133">Transmembrane helix</keyword>
<organism evidence="2 3">
    <name type="scientific">Lactococcus nasutitermitis</name>
    <dbReference type="NCBI Taxonomy" id="1652957"/>
    <lineage>
        <taxon>Bacteria</taxon>
        <taxon>Bacillati</taxon>
        <taxon>Bacillota</taxon>
        <taxon>Bacilli</taxon>
        <taxon>Lactobacillales</taxon>
        <taxon>Streptococcaceae</taxon>
        <taxon>Lactococcus</taxon>
    </lineage>
</organism>
<keyword evidence="3" id="KW-1185">Reference proteome</keyword>
<accession>A0ABV9JE47</accession>
<name>A0ABV9JE47_9LACT</name>
<keyword evidence="1" id="KW-0812">Transmembrane</keyword>
<reference evidence="3" key="1">
    <citation type="journal article" date="2019" name="Int. J. Syst. Evol. Microbiol.">
        <title>The Global Catalogue of Microorganisms (GCM) 10K type strain sequencing project: providing services to taxonomists for standard genome sequencing and annotation.</title>
        <authorList>
            <consortium name="The Broad Institute Genomics Platform"/>
            <consortium name="The Broad Institute Genome Sequencing Center for Infectious Disease"/>
            <person name="Wu L."/>
            <person name="Ma J."/>
        </authorList>
    </citation>
    <scope>NUCLEOTIDE SEQUENCE [LARGE SCALE GENOMIC DNA]</scope>
    <source>
        <strain evidence="3">CCUG 63287</strain>
    </source>
</reference>
<protein>
    <recommendedName>
        <fullName evidence="4">Phage protein</fullName>
    </recommendedName>
</protein>
<evidence type="ECO:0000256" key="1">
    <source>
        <dbReference type="SAM" id="Phobius"/>
    </source>
</evidence>
<dbReference type="EMBL" id="JBHSGD010000005">
    <property type="protein sequence ID" value="MFC4652223.1"/>
    <property type="molecule type" value="Genomic_DNA"/>
</dbReference>
<gene>
    <name evidence="2" type="ORF">ACFO26_04815</name>
</gene>
<evidence type="ECO:0000313" key="2">
    <source>
        <dbReference type="EMBL" id="MFC4652223.1"/>
    </source>
</evidence>
<comment type="caution">
    <text evidence="2">The sequence shown here is derived from an EMBL/GenBank/DDBJ whole genome shotgun (WGS) entry which is preliminary data.</text>
</comment>
<evidence type="ECO:0008006" key="4">
    <source>
        <dbReference type="Google" id="ProtNLM"/>
    </source>
</evidence>